<feature type="region of interest" description="Disordered" evidence="1">
    <location>
        <begin position="499"/>
        <end position="524"/>
    </location>
</feature>
<gene>
    <name evidence="2" type="ORF">HOLleu_26088</name>
</gene>
<evidence type="ECO:0000313" key="3">
    <source>
        <dbReference type="Proteomes" id="UP001152320"/>
    </source>
</evidence>
<feature type="compositionally biased region" description="Acidic residues" evidence="1">
    <location>
        <begin position="503"/>
        <end position="512"/>
    </location>
</feature>
<feature type="compositionally biased region" description="Polar residues" evidence="1">
    <location>
        <begin position="514"/>
        <end position="524"/>
    </location>
</feature>
<feature type="compositionally biased region" description="Basic and acidic residues" evidence="1">
    <location>
        <begin position="360"/>
        <end position="387"/>
    </location>
</feature>
<reference evidence="2" key="1">
    <citation type="submission" date="2021-10" db="EMBL/GenBank/DDBJ databases">
        <title>Tropical sea cucumber genome reveals ecological adaptation and Cuvierian tubules defense mechanism.</title>
        <authorList>
            <person name="Chen T."/>
        </authorList>
    </citation>
    <scope>NUCLEOTIDE SEQUENCE</scope>
    <source>
        <strain evidence="2">Nanhai2018</strain>
        <tissue evidence="2">Muscle</tissue>
    </source>
</reference>
<evidence type="ECO:0000256" key="1">
    <source>
        <dbReference type="SAM" id="MobiDB-lite"/>
    </source>
</evidence>
<dbReference type="AlphaFoldDB" id="A0A9Q1BTE7"/>
<feature type="region of interest" description="Disordered" evidence="1">
    <location>
        <begin position="1"/>
        <end position="66"/>
    </location>
</feature>
<feature type="compositionally biased region" description="Polar residues" evidence="1">
    <location>
        <begin position="397"/>
        <end position="410"/>
    </location>
</feature>
<feature type="compositionally biased region" description="Polar residues" evidence="1">
    <location>
        <begin position="48"/>
        <end position="66"/>
    </location>
</feature>
<dbReference type="EMBL" id="JAIZAY010000012">
    <property type="protein sequence ID" value="KAJ8032537.1"/>
    <property type="molecule type" value="Genomic_DNA"/>
</dbReference>
<dbReference type="Proteomes" id="UP001152320">
    <property type="component" value="Chromosome 12"/>
</dbReference>
<proteinExistence type="predicted"/>
<evidence type="ECO:0000313" key="2">
    <source>
        <dbReference type="EMBL" id="KAJ8032537.1"/>
    </source>
</evidence>
<protein>
    <submittedName>
        <fullName evidence="2">Uncharacterized protein</fullName>
    </submittedName>
</protein>
<accession>A0A9Q1BTE7</accession>
<sequence>MAPPQPLYHVQGVQARKGAQTSLSLCSEPPLRSSTRIDMNASPRKKSSSAVLPQLTNSSHDMSGTSFGIANRRSAIRSLANNPNFSAEIVKGRLTFLRRKDTLSADKCLGISPNGKEREISVAVSKEGYHPRSRSPTYQTLLLAKSQLEILLSRKLCDIRRDLDGQKARQNSAVVSGIPIVRETDDLWYVSAINEDEEMSAIETTRLVNEDYASSFETISTAVPLPHRSARFTSKALRENVTNKAILELDIKGEEKKIREWRAKHSTDIPRLERPDSASGQYRRNCFAIPSSAEEKHRFLRRTSRPIDPSFIAPLKRKPKPIKRIKVKEIEAIPAPTIAVPEPIEQEAEPIMEAEDKEPEPEIKIEEEKSERKSLSYIDRQRDEETNSKPIPVLHLNTISETDSENNQSGKPVMNSIDPVPSAKNTDDETGQGKEGLSEKEKFLRMQQRMAQRKLTKQKTRESFADYSYMMFSKNRDKANMSKLGEALSKRLENMSTFKSTLDEDSGDEIDYETQLSSSESDDD</sequence>
<comment type="caution">
    <text evidence="2">The sequence shown here is derived from an EMBL/GenBank/DDBJ whole genome shotgun (WGS) entry which is preliminary data.</text>
</comment>
<name>A0A9Q1BTE7_HOLLE</name>
<organism evidence="2 3">
    <name type="scientific">Holothuria leucospilota</name>
    <name type="common">Black long sea cucumber</name>
    <name type="synonym">Mertensiothuria leucospilota</name>
    <dbReference type="NCBI Taxonomy" id="206669"/>
    <lineage>
        <taxon>Eukaryota</taxon>
        <taxon>Metazoa</taxon>
        <taxon>Echinodermata</taxon>
        <taxon>Eleutherozoa</taxon>
        <taxon>Echinozoa</taxon>
        <taxon>Holothuroidea</taxon>
        <taxon>Aspidochirotacea</taxon>
        <taxon>Aspidochirotida</taxon>
        <taxon>Holothuriidae</taxon>
        <taxon>Holothuria</taxon>
    </lineage>
</organism>
<keyword evidence="3" id="KW-1185">Reference proteome</keyword>
<feature type="region of interest" description="Disordered" evidence="1">
    <location>
        <begin position="351"/>
        <end position="442"/>
    </location>
</feature>
<dbReference type="OrthoDB" id="10066337at2759"/>